<dbReference type="Gene3D" id="3.40.50.300">
    <property type="entry name" value="P-loop containing nucleotide triphosphate hydrolases"/>
    <property type="match status" value="1"/>
</dbReference>
<protein>
    <submittedName>
        <fullName evidence="3">TraM recognition domain-containing protein</fullName>
    </submittedName>
</protein>
<feature type="region of interest" description="Disordered" evidence="1">
    <location>
        <begin position="363"/>
        <end position="383"/>
    </location>
</feature>
<dbReference type="Proteomes" id="UP000610594">
    <property type="component" value="Unassembled WGS sequence"/>
</dbReference>
<dbReference type="RefSeq" id="WP_167240489.1">
    <property type="nucleotide sequence ID" value="NZ_WHJF01000151.1"/>
</dbReference>
<evidence type="ECO:0000313" key="4">
    <source>
        <dbReference type="Proteomes" id="UP000610594"/>
    </source>
</evidence>
<comment type="caution">
    <text evidence="3">The sequence shown here is derived from an EMBL/GenBank/DDBJ whole genome shotgun (WGS) entry which is preliminary data.</text>
</comment>
<proteinExistence type="predicted"/>
<evidence type="ECO:0000256" key="1">
    <source>
        <dbReference type="SAM" id="MobiDB-lite"/>
    </source>
</evidence>
<evidence type="ECO:0000259" key="2">
    <source>
        <dbReference type="Pfam" id="PF12696"/>
    </source>
</evidence>
<reference evidence="3 4" key="1">
    <citation type="submission" date="2019-10" db="EMBL/GenBank/DDBJ databases">
        <title>Taxonomy of Antarctic Massilia spp.: description of Massilia rubra sp. nov., Massilia aquatica sp. nov., Massilia mucilaginosa sp. nov., Massilia frigida sp. nov. isolated from streams, lakes and regoliths.</title>
        <authorList>
            <person name="Holochova P."/>
            <person name="Sedlacek I."/>
            <person name="Kralova S."/>
            <person name="Maslanova I."/>
            <person name="Busse H.-J."/>
            <person name="Stankova E."/>
            <person name="Vrbovska V."/>
            <person name="Kovarovic V."/>
            <person name="Bartak M."/>
            <person name="Svec P."/>
            <person name="Pantucek R."/>
        </authorList>
    </citation>
    <scope>NUCLEOTIDE SEQUENCE [LARGE SCALE GENOMIC DNA]</scope>
    <source>
        <strain evidence="3 4">CCM 8694</strain>
    </source>
</reference>
<dbReference type="InterPro" id="IPR032689">
    <property type="entry name" value="TraG-D_C"/>
</dbReference>
<name>A0ABX0N3L1_9BURK</name>
<keyword evidence="4" id="KW-1185">Reference proteome</keyword>
<evidence type="ECO:0000313" key="3">
    <source>
        <dbReference type="EMBL" id="NHZ66620.1"/>
    </source>
</evidence>
<gene>
    <name evidence="3" type="ORF">F1735_30745</name>
</gene>
<dbReference type="PANTHER" id="PTHR30121:SF6">
    <property type="entry name" value="SLR6007 PROTEIN"/>
    <property type="match status" value="1"/>
</dbReference>
<organism evidence="3 4">
    <name type="scientific">Massilia genomosp. 1</name>
    <dbReference type="NCBI Taxonomy" id="2609280"/>
    <lineage>
        <taxon>Bacteria</taxon>
        <taxon>Pseudomonadati</taxon>
        <taxon>Pseudomonadota</taxon>
        <taxon>Betaproteobacteria</taxon>
        <taxon>Burkholderiales</taxon>
        <taxon>Oxalobacteraceae</taxon>
        <taxon>Telluria group</taxon>
        <taxon>Massilia</taxon>
    </lineage>
</organism>
<feature type="domain" description="TraD/TraG TraM recognition site" evidence="2">
    <location>
        <begin position="226"/>
        <end position="309"/>
    </location>
</feature>
<dbReference type="InterPro" id="IPR051162">
    <property type="entry name" value="T4SS_component"/>
</dbReference>
<dbReference type="SUPFAM" id="SSF52540">
    <property type="entry name" value="P-loop containing nucleoside triphosphate hydrolases"/>
    <property type="match status" value="1"/>
</dbReference>
<sequence>MKNRALLMSASSEKSFCNWLYFYPYLAGLDLATIPVLNPLAPLYRAEQLDSAVENFTDILSAVIGGDWDISNRMKMLLKPCLYSLAMSPDSTLYDLIDFMAESPIGADKKTQPTPLVDRAKAQLTDNPALLDILDTFFERTYDTTKSSIRDRLRTLLASKALDRCLGGSSTIDLVKALDSGKFIVFNLSAGMLGGDTSNAFGRFLIASIQNMAMRRQAQQKDERRPVFMFLDEADRFMSDSIPKIYKETRKYGLHLAIAQQITGYGMGEEMRRAVFGNSKVRIAGANGGDEETARDLSNMTGIDKKDIKALPQGEFYAKRNNKEQASLFRVPTFLMNGKNSMSAEEWETVKAYQVEHYYRPVKEKPRSTQQQESTNDEKIFFN</sequence>
<dbReference type="InterPro" id="IPR027417">
    <property type="entry name" value="P-loop_NTPase"/>
</dbReference>
<dbReference type="EMBL" id="WHJF01000151">
    <property type="protein sequence ID" value="NHZ66620.1"/>
    <property type="molecule type" value="Genomic_DNA"/>
</dbReference>
<dbReference type="Pfam" id="PF12696">
    <property type="entry name" value="TraG-D_C"/>
    <property type="match status" value="1"/>
</dbReference>
<dbReference type="PANTHER" id="PTHR30121">
    <property type="entry name" value="UNCHARACTERIZED PROTEIN YJGR-RELATED"/>
    <property type="match status" value="1"/>
</dbReference>
<accession>A0ABX0N3L1</accession>